<name>A0AAW2VRJ7_SESRA</name>
<evidence type="ECO:0000256" key="1">
    <source>
        <dbReference type="ARBA" id="ARBA00022614"/>
    </source>
</evidence>
<dbReference type="GO" id="GO:0016301">
    <property type="term" value="F:kinase activity"/>
    <property type="evidence" value="ECO:0007669"/>
    <property type="project" value="UniProtKB-KW"/>
</dbReference>
<dbReference type="SUPFAM" id="SSF52058">
    <property type="entry name" value="L domain-like"/>
    <property type="match status" value="1"/>
</dbReference>
<keyword evidence="4" id="KW-0675">Receptor</keyword>
<accession>A0AAW2VRJ7</accession>
<keyword evidence="4" id="KW-0808">Transferase</keyword>
<proteinExistence type="predicted"/>
<gene>
    <name evidence="4" type="ORF">Sradi_0695500</name>
</gene>
<dbReference type="Pfam" id="PF08263">
    <property type="entry name" value="LRRNT_2"/>
    <property type="match status" value="1"/>
</dbReference>
<dbReference type="Pfam" id="PF13855">
    <property type="entry name" value="LRR_8"/>
    <property type="match status" value="1"/>
</dbReference>
<dbReference type="InterPro" id="IPR001611">
    <property type="entry name" value="Leu-rich_rpt"/>
</dbReference>
<dbReference type="InterPro" id="IPR046959">
    <property type="entry name" value="PRK1-6/SRF4-like"/>
</dbReference>
<keyword evidence="4" id="KW-0418">Kinase</keyword>
<keyword evidence="2" id="KW-0677">Repeat</keyword>
<feature type="domain" description="Leucine-rich repeat-containing N-terminal plant-type" evidence="3">
    <location>
        <begin position="107"/>
        <end position="148"/>
    </location>
</feature>
<reference evidence="4" key="2">
    <citation type="journal article" date="2024" name="Plant">
        <title>Genomic evolution and insights into agronomic trait innovations of Sesamum species.</title>
        <authorList>
            <person name="Miao H."/>
            <person name="Wang L."/>
            <person name="Qu L."/>
            <person name="Liu H."/>
            <person name="Sun Y."/>
            <person name="Le M."/>
            <person name="Wang Q."/>
            <person name="Wei S."/>
            <person name="Zheng Y."/>
            <person name="Lin W."/>
            <person name="Duan Y."/>
            <person name="Cao H."/>
            <person name="Xiong S."/>
            <person name="Wang X."/>
            <person name="Wei L."/>
            <person name="Li C."/>
            <person name="Ma Q."/>
            <person name="Ju M."/>
            <person name="Zhao R."/>
            <person name="Li G."/>
            <person name="Mu C."/>
            <person name="Tian Q."/>
            <person name="Mei H."/>
            <person name="Zhang T."/>
            <person name="Gao T."/>
            <person name="Zhang H."/>
        </authorList>
    </citation>
    <scope>NUCLEOTIDE SEQUENCE</scope>
    <source>
        <strain evidence="4">G02</strain>
    </source>
</reference>
<sequence>MPINKFKHISHFLIYLPEILTCKSPFSNHSKTIPNRGSRDFPARPFLCITKQRTLISKVNNADGRASCSISCAPTPTSNNYFFFIHVRNYDAIGAAAGVLVVGAEENQSEALTKFKTALVNADPGLADWTPTKPPCLGNVSQWTGILCFSGYVWGLQLENMNLKGQIDVNSLISLRFLRTLSFMNNNFEGTMPDWRKIGALKSLYLSNNQFSGEIPDDAFKGMTSLKKVHLANNKFTGHIPSSLESPKLIELRLENNQFTGTIPAISSDNLKTLNVANNLLEGPIPEPLAKLDPNSFSGAHAT</sequence>
<dbReference type="EMBL" id="JACGWJ010000003">
    <property type="protein sequence ID" value="KAL0430695.1"/>
    <property type="molecule type" value="Genomic_DNA"/>
</dbReference>
<comment type="caution">
    <text evidence="4">The sequence shown here is derived from an EMBL/GenBank/DDBJ whole genome shotgun (WGS) entry which is preliminary data.</text>
</comment>
<dbReference type="AlphaFoldDB" id="A0AAW2VRJ7"/>
<reference evidence="4" key="1">
    <citation type="submission" date="2020-06" db="EMBL/GenBank/DDBJ databases">
        <authorList>
            <person name="Li T."/>
            <person name="Hu X."/>
            <person name="Zhang T."/>
            <person name="Song X."/>
            <person name="Zhang H."/>
            <person name="Dai N."/>
            <person name="Sheng W."/>
            <person name="Hou X."/>
            <person name="Wei L."/>
        </authorList>
    </citation>
    <scope>NUCLEOTIDE SEQUENCE</scope>
    <source>
        <strain evidence="4">G02</strain>
        <tissue evidence="4">Leaf</tissue>
    </source>
</reference>
<evidence type="ECO:0000259" key="3">
    <source>
        <dbReference type="Pfam" id="PF08263"/>
    </source>
</evidence>
<dbReference type="InterPro" id="IPR013210">
    <property type="entry name" value="LRR_N_plant-typ"/>
</dbReference>
<dbReference type="PANTHER" id="PTHR48007:SF64">
    <property type="entry name" value="POLLEN RECEPTOR-LIKE KINASE 1"/>
    <property type="match status" value="1"/>
</dbReference>
<dbReference type="InterPro" id="IPR032675">
    <property type="entry name" value="LRR_dom_sf"/>
</dbReference>
<dbReference type="Gene3D" id="3.80.10.10">
    <property type="entry name" value="Ribonuclease Inhibitor"/>
    <property type="match status" value="2"/>
</dbReference>
<protein>
    <submittedName>
        <fullName evidence="4">Pollen receptor-like kinase</fullName>
    </submittedName>
</protein>
<organism evidence="4">
    <name type="scientific">Sesamum radiatum</name>
    <name type="common">Black benniseed</name>
    <dbReference type="NCBI Taxonomy" id="300843"/>
    <lineage>
        <taxon>Eukaryota</taxon>
        <taxon>Viridiplantae</taxon>
        <taxon>Streptophyta</taxon>
        <taxon>Embryophyta</taxon>
        <taxon>Tracheophyta</taxon>
        <taxon>Spermatophyta</taxon>
        <taxon>Magnoliopsida</taxon>
        <taxon>eudicotyledons</taxon>
        <taxon>Gunneridae</taxon>
        <taxon>Pentapetalae</taxon>
        <taxon>asterids</taxon>
        <taxon>lamiids</taxon>
        <taxon>Lamiales</taxon>
        <taxon>Pedaliaceae</taxon>
        <taxon>Sesamum</taxon>
    </lineage>
</organism>
<dbReference type="Pfam" id="PF00560">
    <property type="entry name" value="LRR_1"/>
    <property type="match status" value="1"/>
</dbReference>
<keyword evidence="1" id="KW-0433">Leucine-rich repeat</keyword>
<dbReference type="PANTHER" id="PTHR48007">
    <property type="entry name" value="LEUCINE-RICH REPEAT RECEPTOR-LIKE PROTEIN KINASE PXC1"/>
    <property type="match status" value="1"/>
</dbReference>
<evidence type="ECO:0000313" key="4">
    <source>
        <dbReference type="EMBL" id="KAL0430695.1"/>
    </source>
</evidence>
<evidence type="ECO:0000256" key="2">
    <source>
        <dbReference type="ARBA" id="ARBA00022737"/>
    </source>
</evidence>